<dbReference type="Proteomes" id="UP000789901">
    <property type="component" value="Unassembled WGS sequence"/>
</dbReference>
<reference evidence="1 2" key="1">
    <citation type="submission" date="2021-06" db="EMBL/GenBank/DDBJ databases">
        <authorList>
            <person name="Kallberg Y."/>
            <person name="Tangrot J."/>
            <person name="Rosling A."/>
        </authorList>
    </citation>
    <scope>NUCLEOTIDE SEQUENCE [LARGE SCALE GENOMIC DNA]</scope>
    <source>
        <strain evidence="1 2">120-4 pot B 10/14</strain>
    </source>
</reference>
<gene>
    <name evidence="1" type="ORF">GMARGA_LOCUS44303</name>
</gene>
<sequence length="40" mass="4809">INEMDFDNFKSFINSHPGYIENIFDQEEFCLVEVSKKMYS</sequence>
<protein>
    <submittedName>
        <fullName evidence="1">15398_t:CDS:1</fullName>
    </submittedName>
</protein>
<keyword evidence="2" id="KW-1185">Reference proteome</keyword>
<organism evidence="1 2">
    <name type="scientific">Gigaspora margarita</name>
    <dbReference type="NCBI Taxonomy" id="4874"/>
    <lineage>
        <taxon>Eukaryota</taxon>
        <taxon>Fungi</taxon>
        <taxon>Fungi incertae sedis</taxon>
        <taxon>Mucoromycota</taxon>
        <taxon>Glomeromycotina</taxon>
        <taxon>Glomeromycetes</taxon>
        <taxon>Diversisporales</taxon>
        <taxon>Gigasporaceae</taxon>
        <taxon>Gigaspora</taxon>
    </lineage>
</organism>
<accession>A0ABN7XJK5</accession>
<feature type="non-terminal residue" evidence="1">
    <location>
        <position position="1"/>
    </location>
</feature>
<comment type="caution">
    <text evidence="1">The sequence shown here is derived from an EMBL/GenBank/DDBJ whole genome shotgun (WGS) entry which is preliminary data.</text>
</comment>
<proteinExistence type="predicted"/>
<evidence type="ECO:0000313" key="1">
    <source>
        <dbReference type="EMBL" id="CAG8855482.1"/>
    </source>
</evidence>
<name>A0ABN7XJK5_GIGMA</name>
<dbReference type="EMBL" id="CAJVQB010149840">
    <property type="protein sequence ID" value="CAG8855482.1"/>
    <property type="molecule type" value="Genomic_DNA"/>
</dbReference>
<feature type="non-terminal residue" evidence="1">
    <location>
        <position position="40"/>
    </location>
</feature>
<evidence type="ECO:0000313" key="2">
    <source>
        <dbReference type="Proteomes" id="UP000789901"/>
    </source>
</evidence>